<proteinExistence type="predicted"/>
<name>A0ABU1N528_9CAUL</name>
<accession>A0ABU1N528</accession>
<sequence>MSRNPKPHNEKAEREARLAQALRTNLRRRKAAPAAADKGAARPESPASDDETPSG</sequence>
<evidence type="ECO:0000256" key="1">
    <source>
        <dbReference type="SAM" id="MobiDB-lite"/>
    </source>
</evidence>
<dbReference type="Proteomes" id="UP001262754">
    <property type="component" value="Unassembled WGS sequence"/>
</dbReference>
<evidence type="ECO:0000313" key="2">
    <source>
        <dbReference type="EMBL" id="MDR6533571.1"/>
    </source>
</evidence>
<protein>
    <submittedName>
        <fullName evidence="2">Uncharacterized protein</fullName>
    </submittedName>
</protein>
<reference evidence="2 3" key="1">
    <citation type="submission" date="2023-07" db="EMBL/GenBank/DDBJ databases">
        <title>Sorghum-associated microbial communities from plants grown in Nebraska, USA.</title>
        <authorList>
            <person name="Schachtman D."/>
        </authorList>
    </citation>
    <scope>NUCLEOTIDE SEQUENCE [LARGE SCALE GENOMIC DNA]</scope>
    <source>
        <strain evidence="2 3">DS2154</strain>
    </source>
</reference>
<keyword evidence="3" id="KW-1185">Reference proteome</keyword>
<feature type="compositionally biased region" description="Basic and acidic residues" evidence="1">
    <location>
        <begin position="7"/>
        <end position="17"/>
    </location>
</feature>
<dbReference type="RefSeq" id="WP_156402314.1">
    <property type="nucleotide sequence ID" value="NZ_CP048815.1"/>
</dbReference>
<dbReference type="EMBL" id="JAVDRL010000013">
    <property type="protein sequence ID" value="MDR6533571.1"/>
    <property type="molecule type" value="Genomic_DNA"/>
</dbReference>
<comment type="caution">
    <text evidence="2">The sequence shown here is derived from an EMBL/GenBank/DDBJ whole genome shotgun (WGS) entry which is preliminary data.</text>
</comment>
<gene>
    <name evidence="2" type="ORF">J2800_004337</name>
</gene>
<feature type="region of interest" description="Disordered" evidence="1">
    <location>
        <begin position="1"/>
        <end position="55"/>
    </location>
</feature>
<organism evidence="2 3">
    <name type="scientific">Caulobacter rhizosphaerae</name>
    <dbReference type="NCBI Taxonomy" id="2010972"/>
    <lineage>
        <taxon>Bacteria</taxon>
        <taxon>Pseudomonadati</taxon>
        <taxon>Pseudomonadota</taxon>
        <taxon>Alphaproteobacteria</taxon>
        <taxon>Caulobacterales</taxon>
        <taxon>Caulobacteraceae</taxon>
        <taxon>Caulobacter</taxon>
    </lineage>
</organism>
<evidence type="ECO:0000313" key="3">
    <source>
        <dbReference type="Proteomes" id="UP001262754"/>
    </source>
</evidence>